<reference evidence="2 3" key="1">
    <citation type="journal article" date="1995" name="Virology">
        <title>Coat protein of the Ectocarpus siliculosus virus.</title>
        <authorList>
            <person name="Klein M."/>
            <person name="Lanka S.T."/>
            <person name="Knippers R."/>
            <person name="Muller D.G."/>
        </authorList>
    </citation>
    <scope>NUCLEOTIDE SEQUENCE [LARGE SCALE GENOMIC DNA]</scope>
    <source>
        <strain evidence="3">Isolate New Zealand/Kaikoura/1988</strain>
    </source>
</reference>
<reference evidence="2 3" key="2">
    <citation type="journal article" date="1998" name="Adv. Virus Res.">
        <title>Viruses in marine brown algae.</title>
        <authorList>
            <person name="Muller D.G."/>
            <person name="Kapp M."/>
            <person name="Knippers R."/>
        </authorList>
    </citation>
    <scope>NUCLEOTIDE SEQUENCE [LARGE SCALE GENOMIC DNA]</scope>
    <source>
        <strain evidence="3">Isolate New Zealand/Kaikoura/1988</strain>
    </source>
</reference>
<reference evidence="2 3" key="3">
    <citation type="journal article" date="2000" name="Virology">
        <title>Characterization and immunolocalization of major structural proteins in the brown algal virus EsV-1.</title>
        <authorList>
            <person name="Delaroque N."/>
            <person name="Wolf S."/>
            <person name="Muller D.G."/>
            <person name="Knippers R."/>
        </authorList>
    </citation>
    <scope>NUCLEOTIDE SEQUENCE [LARGE SCALE GENOMIC DNA]</scope>
    <source>
        <strain evidence="3">Isolate New Zealand/Kaikoura/1988</strain>
    </source>
</reference>
<protein>
    <submittedName>
        <fullName evidence="2">EsV-1-143</fullName>
    </submittedName>
</protein>
<dbReference type="KEGG" id="vg:920685"/>
<evidence type="ECO:0000313" key="2">
    <source>
        <dbReference type="EMBL" id="AAF28324.1"/>
    </source>
</evidence>
<sequence length="251" mass="27134">MNPFQPGGVSPNPQGTAYPAIQSTGMSNFGNMFAQMQMIKAFNKSSDSYSSSSSKVSIVKYDDHFKKNGADFCYDTLKLTKNGVNAAGAPISTRLSKEELKENPPLALKFGDKDCHIVLPIPSYKAMCKAADKMVRDYLNRHPSLGVTSASKKEAADAISKMLLKNFVEQCGYGDDELDPACYDKGVVDVPDETQEDQKKRLVADAEAATPGSGPGVAANYDTADVGDPVGRTAAPEDKVPDYRARITQWM</sequence>
<organismHost>
    <name type="scientific">Ectocarpus siliculosus</name>
    <name type="common">Brown alga</name>
    <name type="synonym">Conferva siliculosa</name>
    <dbReference type="NCBI Taxonomy" id="2880"/>
</organismHost>
<evidence type="ECO:0000313" key="3">
    <source>
        <dbReference type="Proteomes" id="UP000000864"/>
    </source>
</evidence>
<reference evidence="2 3" key="4">
    <citation type="journal article" date="2000" name="Virology">
        <title>The brown algal virus EsV-1 particle contains a putative hybrid histidine kinase.</title>
        <authorList>
            <person name="Delaroque N."/>
            <person name="Wolf S."/>
            <person name="Muller D.G."/>
            <person name="Knippers R."/>
        </authorList>
    </citation>
    <scope>NUCLEOTIDE SEQUENCE [LARGE SCALE GENOMIC DNA]</scope>
    <source>
        <strain evidence="3">Isolate New Zealand/Kaikoura/1988</strain>
    </source>
</reference>
<keyword evidence="3" id="KW-1185">Reference proteome</keyword>
<organism evidence="2 3">
    <name type="scientific">Ectocarpus siliculosus virus 1 (isolate New Zealand/Kaikoura/1988)</name>
    <name type="common">EsV-1</name>
    <dbReference type="NCBI Taxonomy" id="654926"/>
    <lineage>
        <taxon>Viruses</taxon>
        <taxon>Varidnaviria</taxon>
        <taxon>Bamfordvirae</taxon>
        <taxon>Nucleocytoviricota</taxon>
        <taxon>Megaviricetes</taxon>
        <taxon>Algavirales</taxon>
        <taxon>Phycodnaviridae</taxon>
        <taxon>Phaeovirus</taxon>
        <taxon>Phaeovirus unasiliculosus</taxon>
        <taxon>Ectocarpus siliculosus virus 1</taxon>
    </lineage>
</organism>
<accession>Q8QKX9</accession>
<name>Q8QKX9_ESV1K</name>
<feature type="region of interest" description="Disordered" evidence="1">
    <location>
        <begin position="202"/>
        <end position="240"/>
    </location>
</feature>
<proteinExistence type="predicted"/>
<dbReference type="EMBL" id="AF204951">
    <property type="protein sequence ID" value="AAF28324.1"/>
    <property type="molecule type" value="Genomic_DNA"/>
</dbReference>
<gene>
    <name evidence="2" type="primary">ORF 143</name>
</gene>
<dbReference type="Proteomes" id="UP000000864">
    <property type="component" value="Segment"/>
</dbReference>
<evidence type="ECO:0000256" key="1">
    <source>
        <dbReference type="SAM" id="MobiDB-lite"/>
    </source>
</evidence>